<dbReference type="Proteomes" id="UP000692954">
    <property type="component" value="Unassembled WGS sequence"/>
</dbReference>
<comment type="caution">
    <text evidence="1">The sequence shown here is derived from an EMBL/GenBank/DDBJ whole genome shotgun (WGS) entry which is preliminary data.</text>
</comment>
<protein>
    <submittedName>
        <fullName evidence="1">Uncharacterized protein</fullName>
    </submittedName>
</protein>
<accession>A0A8S1RS93</accession>
<reference evidence="1" key="1">
    <citation type="submission" date="2021-01" db="EMBL/GenBank/DDBJ databases">
        <authorList>
            <consortium name="Genoscope - CEA"/>
            <person name="William W."/>
        </authorList>
    </citation>
    <scope>NUCLEOTIDE SEQUENCE</scope>
</reference>
<evidence type="ECO:0000313" key="2">
    <source>
        <dbReference type="Proteomes" id="UP000692954"/>
    </source>
</evidence>
<gene>
    <name evidence="1" type="ORF">PSON_ATCC_30995.1.T2680006</name>
</gene>
<proteinExistence type="predicted"/>
<keyword evidence="2" id="KW-1185">Reference proteome</keyword>
<dbReference type="AlphaFoldDB" id="A0A8S1RS93"/>
<dbReference type="EMBL" id="CAJJDN010000268">
    <property type="protein sequence ID" value="CAD8130180.1"/>
    <property type="molecule type" value="Genomic_DNA"/>
</dbReference>
<sequence length="146" mass="17822">MQKLIRLKQIGIINQINFKSSFKLSISELDQFPNWFVKIHSLFQHNLKTKRNNQNKSNCILVFHKIRQKLKLLIKFNLIMNNLNIDIQSLKFKIMKVIKRMKIKNQTVFDIRYFPQFKIIEFKDINFTNQEIQINNCNYWNIEFIK</sequence>
<evidence type="ECO:0000313" key="1">
    <source>
        <dbReference type="EMBL" id="CAD8130180.1"/>
    </source>
</evidence>
<name>A0A8S1RS93_9CILI</name>
<organism evidence="1 2">
    <name type="scientific">Paramecium sonneborni</name>
    <dbReference type="NCBI Taxonomy" id="65129"/>
    <lineage>
        <taxon>Eukaryota</taxon>
        <taxon>Sar</taxon>
        <taxon>Alveolata</taxon>
        <taxon>Ciliophora</taxon>
        <taxon>Intramacronucleata</taxon>
        <taxon>Oligohymenophorea</taxon>
        <taxon>Peniculida</taxon>
        <taxon>Parameciidae</taxon>
        <taxon>Paramecium</taxon>
    </lineage>
</organism>